<keyword evidence="1" id="KW-0812">Transmembrane</keyword>
<keyword evidence="1" id="KW-0472">Membrane</keyword>
<dbReference type="PANTHER" id="PTHR22911">
    <property type="entry name" value="ACYL-MALONYL CONDENSING ENZYME-RELATED"/>
    <property type="match status" value="1"/>
</dbReference>
<gene>
    <name evidence="3" type="ORF">POM99_07115</name>
</gene>
<comment type="caution">
    <text evidence="3">The sequence shown here is derived from an EMBL/GenBank/DDBJ whole genome shotgun (WGS) entry which is preliminary data.</text>
</comment>
<feature type="transmembrane region" description="Helical" evidence="1">
    <location>
        <begin position="41"/>
        <end position="61"/>
    </location>
</feature>
<evidence type="ECO:0000256" key="1">
    <source>
        <dbReference type="SAM" id="Phobius"/>
    </source>
</evidence>
<dbReference type="EMBL" id="JAROCY010000005">
    <property type="protein sequence ID" value="MDF8332964.1"/>
    <property type="molecule type" value="Genomic_DNA"/>
</dbReference>
<dbReference type="Pfam" id="PF00892">
    <property type="entry name" value="EamA"/>
    <property type="match status" value="1"/>
</dbReference>
<evidence type="ECO:0000313" key="4">
    <source>
        <dbReference type="Proteomes" id="UP001222770"/>
    </source>
</evidence>
<organism evidence="3 4">
    <name type="scientific">Novosphingobium cyanobacteriorum</name>
    <dbReference type="NCBI Taxonomy" id="3024215"/>
    <lineage>
        <taxon>Bacteria</taxon>
        <taxon>Pseudomonadati</taxon>
        <taxon>Pseudomonadota</taxon>
        <taxon>Alphaproteobacteria</taxon>
        <taxon>Sphingomonadales</taxon>
        <taxon>Sphingomonadaceae</taxon>
        <taxon>Novosphingobium</taxon>
    </lineage>
</organism>
<feature type="transmembrane region" description="Helical" evidence="1">
    <location>
        <begin position="73"/>
        <end position="93"/>
    </location>
</feature>
<accession>A0ABT6CGA8</accession>
<dbReference type="SUPFAM" id="SSF103481">
    <property type="entry name" value="Multidrug resistance efflux transporter EmrE"/>
    <property type="match status" value="2"/>
</dbReference>
<feature type="transmembrane region" description="Helical" evidence="1">
    <location>
        <begin position="105"/>
        <end position="123"/>
    </location>
</feature>
<dbReference type="InterPro" id="IPR037185">
    <property type="entry name" value="EmrE-like"/>
</dbReference>
<feature type="transmembrane region" description="Helical" evidence="1">
    <location>
        <begin position="15"/>
        <end position="35"/>
    </location>
</feature>
<dbReference type="PANTHER" id="PTHR22911:SF76">
    <property type="entry name" value="EAMA DOMAIN-CONTAINING PROTEIN"/>
    <property type="match status" value="1"/>
</dbReference>
<feature type="transmembrane region" description="Helical" evidence="1">
    <location>
        <begin position="271"/>
        <end position="289"/>
    </location>
</feature>
<evidence type="ECO:0000259" key="2">
    <source>
        <dbReference type="Pfam" id="PF00892"/>
    </source>
</evidence>
<sequence>MATYRRETKTRHPDSFHFVALMGGNLALAFGPWFVRLADSGPVSAGLWRLVLPLPLLALLARANRQPLTGFGWGSLGAVALAGVLFALDLASWHVGIEKTKLGNASLFGNSGSLILMVWGMVAARRAPRWAEVAAMILALAGSAILMGRSLEIDTSTLVGDLFCVLAGFFYFFYILLIQHARGRFGSWSLLFHASWTGAPVLLVCALWLGEPVWPHTWWPVIGLAIASQVIGQGLLVYALGHFSPLVIGLALLSQPVVSVIAGWAAFGETIGVVDGLGMVLVAVSLVLARVGEPARTADAPD</sequence>
<proteinExistence type="predicted"/>
<feature type="transmembrane region" description="Helical" evidence="1">
    <location>
        <begin position="130"/>
        <end position="151"/>
    </location>
</feature>
<feature type="transmembrane region" description="Helical" evidence="1">
    <location>
        <begin position="157"/>
        <end position="178"/>
    </location>
</feature>
<dbReference type="Proteomes" id="UP001222770">
    <property type="component" value="Unassembled WGS sequence"/>
</dbReference>
<protein>
    <submittedName>
        <fullName evidence="3">DMT family transporter</fullName>
    </submittedName>
</protein>
<reference evidence="3 4" key="1">
    <citation type="submission" date="2023-03" db="EMBL/GenBank/DDBJ databases">
        <title>Novosphingobium cyanobacteriorum sp. nov., isolated from a eutrophic reservoir during the Microcystis bloom period.</title>
        <authorList>
            <person name="Kang M."/>
            <person name="Le V."/>
            <person name="Ko S.-R."/>
            <person name="Lee S.-A."/>
            <person name="Ahn C.-Y."/>
        </authorList>
    </citation>
    <scope>NUCLEOTIDE SEQUENCE [LARGE SCALE GENOMIC DNA]</scope>
    <source>
        <strain evidence="3 4">HBC54</strain>
    </source>
</reference>
<dbReference type="InterPro" id="IPR000620">
    <property type="entry name" value="EamA_dom"/>
</dbReference>
<feature type="domain" description="EamA" evidence="2">
    <location>
        <begin position="159"/>
        <end position="289"/>
    </location>
</feature>
<feature type="transmembrane region" description="Helical" evidence="1">
    <location>
        <begin position="216"/>
        <end position="239"/>
    </location>
</feature>
<keyword evidence="4" id="KW-1185">Reference proteome</keyword>
<feature type="transmembrane region" description="Helical" evidence="1">
    <location>
        <begin position="190"/>
        <end position="210"/>
    </location>
</feature>
<evidence type="ECO:0000313" key="3">
    <source>
        <dbReference type="EMBL" id="MDF8332964.1"/>
    </source>
</evidence>
<dbReference type="RefSeq" id="WP_277276172.1">
    <property type="nucleotide sequence ID" value="NZ_JAROCY010000005.1"/>
</dbReference>
<name>A0ABT6CGA8_9SPHN</name>
<feature type="transmembrane region" description="Helical" evidence="1">
    <location>
        <begin position="246"/>
        <end position="265"/>
    </location>
</feature>
<keyword evidence="1" id="KW-1133">Transmembrane helix</keyword>